<dbReference type="EMBL" id="JAYKXP010000051">
    <property type="protein sequence ID" value="KAK7036479.1"/>
    <property type="molecule type" value="Genomic_DNA"/>
</dbReference>
<name>A0AAW0CCI2_9AGAR</name>
<gene>
    <name evidence="2" type="ORF">VNI00_011676</name>
</gene>
<keyword evidence="1" id="KW-0175">Coiled coil</keyword>
<reference evidence="2 3" key="1">
    <citation type="submission" date="2024-01" db="EMBL/GenBank/DDBJ databases">
        <title>A draft genome for a cacao thread blight-causing isolate of Paramarasmius palmivorus.</title>
        <authorList>
            <person name="Baruah I.K."/>
            <person name="Bukari Y."/>
            <person name="Amoako-Attah I."/>
            <person name="Meinhardt L.W."/>
            <person name="Bailey B.A."/>
            <person name="Cohen S.P."/>
        </authorList>
    </citation>
    <scope>NUCLEOTIDE SEQUENCE [LARGE SCALE GENOMIC DNA]</scope>
    <source>
        <strain evidence="2 3">GH-12</strain>
    </source>
</reference>
<keyword evidence="3" id="KW-1185">Reference proteome</keyword>
<dbReference type="Proteomes" id="UP001383192">
    <property type="component" value="Unassembled WGS sequence"/>
</dbReference>
<evidence type="ECO:0000256" key="1">
    <source>
        <dbReference type="SAM" id="Coils"/>
    </source>
</evidence>
<evidence type="ECO:0008006" key="4">
    <source>
        <dbReference type="Google" id="ProtNLM"/>
    </source>
</evidence>
<dbReference type="SUPFAM" id="SSF52047">
    <property type="entry name" value="RNI-like"/>
    <property type="match status" value="1"/>
</dbReference>
<sequence length="533" mass="60898">MVVTDPVELCSQCHRSFPEQTNHFSVIEEYLLAHPGNHVPLGSQSVFLYDAVKETEAQLAGYETDMRESTRRYEEKRNALTSIIQRMRVLVRPSIHHLPPETLSSIFLICRRDSEECWDTRSQRNTSIALTLSHVCSKWRSISFSLPDLWSQLNFSFQHGASEKKARKLHSFATLCLEKSKERPLAISLSVPLYRSVTLHIPILNDLLRHSHRWRNVEFKMSTDFHLPQSLPMLESLTLWGKLPASDTPAVSSPLLLDLRLSCIGDDMNLHTRFDIASLTHLTIVDTDCGLEDLFVVLQKCPMLSSLHFSQCVDDYPDDNALTPVTLASLRSMTLGNMWSDDEFFSHLTLPSITHFAVSGSRGDPYYFQVSTLIEMLQRSRTESLVSLKFDAVVLDPEPLVDLLLETPSLETFDIYDSSAVDNEYEPIITDWFLQQMTLPRLGHKESAQILLPNLIHLHIDTPGDNFESDSLHEMILSRWDKDGWESVEGIQFRQLQSFRLACSPSNCGKPTMHFLENLREEGLQVELELENV</sequence>
<protein>
    <recommendedName>
        <fullName evidence="4">F-box domain-containing protein</fullName>
    </recommendedName>
</protein>
<feature type="coiled-coil region" evidence="1">
    <location>
        <begin position="52"/>
        <end position="79"/>
    </location>
</feature>
<dbReference type="AlphaFoldDB" id="A0AAW0CCI2"/>
<dbReference type="Gene3D" id="3.80.10.10">
    <property type="entry name" value="Ribonuclease Inhibitor"/>
    <property type="match status" value="1"/>
</dbReference>
<dbReference type="InterPro" id="IPR032675">
    <property type="entry name" value="LRR_dom_sf"/>
</dbReference>
<evidence type="ECO:0000313" key="2">
    <source>
        <dbReference type="EMBL" id="KAK7036479.1"/>
    </source>
</evidence>
<accession>A0AAW0CCI2</accession>
<comment type="caution">
    <text evidence="2">The sequence shown here is derived from an EMBL/GenBank/DDBJ whole genome shotgun (WGS) entry which is preliminary data.</text>
</comment>
<proteinExistence type="predicted"/>
<evidence type="ECO:0000313" key="3">
    <source>
        <dbReference type="Proteomes" id="UP001383192"/>
    </source>
</evidence>
<organism evidence="2 3">
    <name type="scientific">Paramarasmius palmivorus</name>
    <dbReference type="NCBI Taxonomy" id="297713"/>
    <lineage>
        <taxon>Eukaryota</taxon>
        <taxon>Fungi</taxon>
        <taxon>Dikarya</taxon>
        <taxon>Basidiomycota</taxon>
        <taxon>Agaricomycotina</taxon>
        <taxon>Agaricomycetes</taxon>
        <taxon>Agaricomycetidae</taxon>
        <taxon>Agaricales</taxon>
        <taxon>Marasmiineae</taxon>
        <taxon>Marasmiaceae</taxon>
        <taxon>Paramarasmius</taxon>
    </lineage>
</organism>